<keyword evidence="5 10" id="KW-0547">Nucleotide-binding</keyword>
<dbReference type="Gene3D" id="3.40.50.300">
    <property type="entry name" value="P-loop containing nucleotide triphosphate hydrolases"/>
    <property type="match status" value="1"/>
</dbReference>
<dbReference type="RefSeq" id="WP_051140407.1">
    <property type="nucleotide sequence ID" value="NZ_CP012915.1"/>
</dbReference>
<name>A0A0P0F2D5_AZOBR</name>
<dbReference type="Proteomes" id="UP000298774">
    <property type="component" value="Plasmid p1"/>
</dbReference>
<sequence>MSALPSPDVTANISGAVDAIVVMGVAGCGKTSVGEELARRLGWQFLEGDGFHPPENIAKMSAGIPLQDEDRWGWLDTLAAHIVLAKEARAPIVVSCSALKRRYRDRLSAGGTRVLFVHLDGSRDTIHARMALRAGHFMPTTLLDSQFAALEPLESGELGIVCDIDASPAEIAARVSSRIAPAA</sequence>
<evidence type="ECO:0000256" key="9">
    <source>
        <dbReference type="ARBA" id="ARBA00048090"/>
    </source>
</evidence>
<dbReference type="EC" id="2.7.1.12" evidence="3 10"/>
<dbReference type="PANTHER" id="PTHR43442:SF3">
    <property type="entry name" value="GLUCONOKINASE-RELATED"/>
    <property type="match status" value="1"/>
</dbReference>
<dbReference type="EMBL" id="CP032340">
    <property type="protein sequence ID" value="QCO11429.1"/>
    <property type="molecule type" value="Genomic_DNA"/>
</dbReference>
<evidence type="ECO:0000313" key="11">
    <source>
        <dbReference type="EMBL" id="QCO11429.1"/>
    </source>
</evidence>
<comment type="pathway">
    <text evidence="1">Carbohydrate acid metabolism.</text>
</comment>
<dbReference type="PANTHER" id="PTHR43442">
    <property type="entry name" value="GLUCONOKINASE-RELATED"/>
    <property type="match status" value="1"/>
</dbReference>
<dbReference type="NCBIfam" id="TIGR01313">
    <property type="entry name" value="therm_gnt_kin"/>
    <property type="match status" value="1"/>
</dbReference>
<dbReference type="GO" id="GO:0019521">
    <property type="term" value="P:D-gluconate metabolic process"/>
    <property type="evidence" value="ECO:0007669"/>
    <property type="project" value="UniProtKB-KW"/>
</dbReference>
<dbReference type="KEGG" id="abf:AMK58_16605"/>
<comment type="similarity">
    <text evidence="2 10">Belongs to the gluconokinase GntK/GntV family.</text>
</comment>
<dbReference type="Pfam" id="PF01202">
    <property type="entry name" value="SKI"/>
    <property type="match status" value="1"/>
</dbReference>
<proteinExistence type="inferred from homology"/>
<reference evidence="11 12" key="1">
    <citation type="submission" date="2018-09" db="EMBL/GenBank/DDBJ databases">
        <title>Whole genome based analysis of evolution and adaptive divergence in Indian and Brazilian strains of Azospirillum brasilense.</title>
        <authorList>
            <person name="Singh C."/>
            <person name="Tripathi A.K."/>
        </authorList>
    </citation>
    <scope>NUCLEOTIDE SEQUENCE [LARGE SCALE GENOMIC DNA]</scope>
    <source>
        <strain evidence="11 12">MTCC4038</strain>
        <plasmid evidence="11 12">p1</plasmid>
    </source>
</reference>
<accession>A0A0P0F2D5</accession>
<evidence type="ECO:0000256" key="8">
    <source>
        <dbReference type="ARBA" id="ARBA00023064"/>
    </source>
</evidence>
<dbReference type="FunFam" id="3.40.50.300:FF:000522">
    <property type="entry name" value="Gluconokinase"/>
    <property type="match status" value="1"/>
</dbReference>
<geneLocation type="plasmid" evidence="11 12">
    <name>p1</name>
</geneLocation>
<evidence type="ECO:0000256" key="4">
    <source>
        <dbReference type="ARBA" id="ARBA00022679"/>
    </source>
</evidence>
<evidence type="ECO:0000256" key="10">
    <source>
        <dbReference type="RuleBase" id="RU363066"/>
    </source>
</evidence>
<evidence type="ECO:0000256" key="7">
    <source>
        <dbReference type="ARBA" id="ARBA00022840"/>
    </source>
</evidence>
<dbReference type="SUPFAM" id="SSF52540">
    <property type="entry name" value="P-loop containing nucleoside triphosphate hydrolases"/>
    <property type="match status" value="1"/>
</dbReference>
<evidence type="ECO:0000256" key="3">
    <source>
        <dbReference type="ARBA" id="ARBA00012054"/>
    </source>
</evidence>
<evidence type="ECO:0000256" key="2">
    <source>
        <dbReference type="ARBA" id="ARBA00008420"/>
    </source>
</evidence>
<dbReference type="CDD" id="cd02021">
    <property type="entry name" value="GntK"/>
    <property type="match status" value="1"/>
</dbReference>
<keyword evidence="8" id="KW-0311">Gluconate utilization</keyword>
<dbReference type="AlphaFoldDB" id="A0A0P0F2D5"/>
<keyword evidence="11" id="KW-0614">Plasmid</keyword>
<dbReference type="GO" id="GO:0046316">
    <property type="term" value="F:gluconokinase activity"/>
    <property type="evidence" value="ECO:0007669"/>
    <property type="project" value="UniProtKB-EC"/>
</dbReference>
<dbReference type="GO" id="GO:0005737">
    <property type="term" value="C:cytoplasm"/>
    <property type="evidence" value="ECO:0007669"/>
    <property type="project" value="TreeGrafter"/>
</dbReference>
<dbReference type="InterPro" id="IPR006001">
    <property type="entry name" value="Therm_gnt_kin"/>
</dbReference>
<protein>
    <recommendedName>
        <fullName evidence="3 10">Gluconokinase</fullName>
        <ecNumber evidence="3 10">2.7.1.12</ecNumber>
    </recommendedName>
</protein>
<keyword evidence="6 10" id="KW-0418">Kinase</keyword>
<keyword evidence="4 10" id="KW-0808">Transferase</keyword>
<dbReference type="InterPro" id="IPR027417">
    <property type="entry name" value="P-loop_NTPase"/>
</dbReference>
<dbReference type="InterPro" id="IPR031322">
    <property type="entry name" value="Shikimate/glucono_kinase"/>
</dbReference>
<evidence type="ECO:0000256" key="5">
    <source>
        <dbReference type="ARBA" id="ARBA00022741"/>
    </source>
</evidence>
<evidence type="ECO:0000256" key="6">
    <source>
        <dbReference type="ARBA" id="ARBA00022777"/>
    </source>
</evidence>
<keyword evidence="7 10" id="KW-0067">ATP-binding</keyword>
<evidence type="ECO:0000313" key="12">
    <source>
        <dbReference type="Proteomes" id="UP000298774"/>
    </source>
</evidence>
<comment type="catalytic activity">
    <reaction evidence="9 10">
        <text>D-gluconate + ATP = 6-phospho-D-gluconate + ADP + H(+)</text>
        <dbReference type="Rhea" id="RHEA:19433"/>
        <dbReference type="ChEBI" id="CHEBI:15378"/>
        <dbReference type="ChEBI" id="CHEBI:18391"/>
        <dbReference type="ChEBI" id="CHEBI:30616"/>
        <dbReference type="ChEBI" id="CHEBI:58759"/>
        <dbReference type="ChEBI" id="CHEBI:456216"/>
        <dbReference type="EC" id="2.7.1.12"/>
    </reaction>
</comment>
<evidence type="ECO:0000256" key="1">
    <source>
        <dbReference type="ARBA" id="ARBA00004761"/>
    </source>
</evidence>
<dbReference type="GO" id="GO:0005524">
    <property type="term" value="F:ATP binding"/>
    <property type="evidence" value="ECO:0007669"/>
    <property type="project" value="UniProtKB-KW"/>
</dbReference>
<organism evidence="11 12">
    <name type="scientific">Azospirillum brasilense</name>
    <dbReference type="NCBI Taxonomy" id="192"/>
    <lineage>
        <taxon>Bacteria</taxon>
        <taxon>Pseudomonadati</taxon>
        <taxon>Pseudomonadota</taxon>
        <taxon>Alphaproteobacteria</taxon>
        <taxon>Rhodospirillales</taxon>
        <taxon>Azospirillaceae</taxon>
        <taxon>Azospirillum</taxon>
    </lineage>
</organism>
<gene>
    <name evidence="11" type="ORF">D3868_20805</name>
</gene>